<evidence type="ECO:0000256" key="2">
    <source>
        <dbReference type="PIRSR" id="PIRSR600246-1"/>
    </source>
</evidence>
<evidence type="ECO:0000313" key="5">
    <source>
        <dbReference type="Proteomes" id="UP000232323"/>
    </source>
</evidence>
<reference evidence="4 5" key="1">
    <citation type="submission" date="2017-08" db="EMBL/GenBank/DDBJ databases">
        <title>Acidophilic green algal genome provides insights into adaptation to an acidic environment.</title>
        <authorList>
            <person name="Hirooka S."/>
            <person name="Hirose Y."/>
            <person name="Kanesaki Y."/>
            <person name="Higuchi S."/>
            <person name="Fujiwara T."/>
            <person name="Onuma R."/>
            <person name="Era A."/>
            <person name="Ohbayashi R."/>
            <person name="Uzuka A."/>
            <person name="Nozaki H."/>
            <person name="Yoshikawa H."/>
            <person name="Miyagishima S.Y."/>
        </authorList>
    </citation>
    <scope>NUCLEOTIDE SEQUENCE [LARGE SCALE GENOMIC DNA]</scope>
    <source>
        <strain evidence="4 5">NIES-2499</strain>
    </source>
</reference>
<dbReference type="STRING" id="1157962.A0A250XR86"/>
<feature type="active site" description="Nucleophile" evidence="2">
    <location>
        <position position="307"/>
    </location>
</feature>
<dbReference type="InterPro" id="IPR037464">
    <property type="entry name" value="Taspase1"/>
</dbReference>
<dbReference type="GO" id="GO:0051604">
    <property type="term" value="P:protein maturation"/>
    <property type="evidence" value="ECO:0007669"/>
    <property type="project" value="TreeGrafter"/>
</dbReference>
<organism evidence="4 5">
    <name type="scientific">Chlamydomonas eustigma</name>
    <dbReference type="NCBI Taxonomy" id="1157962"/>
    <lineage>
        <taxon>Eukaryota</taxon>
        <taxon>Viridiplantae</taxon>
        <taxon>Chlorophyta</taxon>
        <taxon>core chlorophytes</taxon>
        <taxon>Chlorophyceae</taxon>
        <taxon>CS clade</taxon>
        <taxon>Chlamydomonadales</taxon>
        <taxon>Chlamydomonadaceae</taxon>
        <taxon>Chlamydomonas</taxon>
    </lineage>
</organism>
<dbReference type="Proteomes" id="UP000232323">
    <property type="component" value="Unassembled WGS sequence"/>
</dbReference>
<name>A0A250XR86_9CHLO</name>
<sequence>MFIAYVLLPGLSQLSVMEHQGFLVAVHVGAGNHSAKKEDNYKRTMSVACNASAAALQQSKGALISCCDAIKHLEDDPITNAGVGSNLTFEGYVQCDASIMSGDGLFGAVGAVHGVRHPVQAAYLLANESCEPMTCGRVRPIMLVSDAHLSPDQMLSMLVSEGARRYAESRGLEVAANDQDPQNTEVALSHFVFQYQVTDMARQAWRKYKAMVELADTQKTQQQEEIPNCRGPDSHNHDNPPSQQQEEIPNCCGPDSHNHDNPPSQLQREFVNKPKAQIRMQDARGDGCQPRLNVGGLDVSLVPESPTALSVVVDAWGRTAAGVSSGGIALKRDGRVGEAAMFACGCWAQDLCLEDDERTEALMRPPACITKQAAGVSRRVSAPCYNMRDHPNTHGSEEVTAHCEGYPAQGEKLVKTVGAEGLPGARVSGVAVSVTGVGEAMIRGLVAKECGVQLLSRVDDPVDQVLAEILRAQGSGNVYPSCCSSSEPSDGGILAVRVKLGNGRVWSEVAAAHTAPSMGIGYQSSISSNTARKETNTSWDGHSDENQSSGQTLGPLDTKNDQPLAGSIRDLEGTDDRDADAGTSIPHRMKDSVLQPPHRQSAVPEPEGRISTASIASEFRRQRCSTTLADTSHGIDQKTVRSCVILRQALSSETAWRLNKRRKFATSEHDKMPITLTPSVSTWARQFSWKLP</sequence>
<keyword evidence="5" id="KW-1185">Reference proteome</keyword>
<feature type="region of interest" description="Disordered" evidence="3">
    <location>
        <begin position="216"/>
        <end position="266"/>
    </location>
</feature>
<dbReference type="EMBL" id="BEGY01000170">
    <property type="protein sequence ID" value="GAX85469.1"/>
    <property type="molecule type" value="Genomic_DNA"/>
</dbReference>
<evidence type="ECO:0000256" key="3">
    <source>
        <dbReference type="SAM" id="MobiDB-lite"/>
    </source>
</evidence>
<protein>
    <submittedName>
        <fullName evidence="4">Uncharacterized protein</fullName>
    </submittedName>
</protein>
<proteinExistence type="predicted"/>
<accession>A0A250XR86</accession>
<dbReference type="PANTHER" id="PTHR10188">
    <property type="entry name" value="L-ASPARAGINASE"/>
    <property type="match status" value="1"/>
</dbReference>
<dbReference type="Pfam" id="PF01112">
    <property type="entry name" value="Asparaginase_2"/>
    <property type="match status" value="2"/>
</dbReference>
<feature type="region of interest" description="Disordered" evidence="3">
    <location>
        <begin position="519"/>
        <end position="608"/>
    </location>
</feature>
<dbReference type="PANTHER" id="PTHR10188:SF8">
    <property type="entry name" value="THREONINE ASPARTASE 1"/>
    <property type="match status" value="1"/>
</dbReference>
<dbReference type="OrthoDB" id="550252at2759"/>
<evidence type="ECO:0000313" key="4">
    <source>
        <dbReference type="EMBL" id="GAX85469.1"/>
    </source>
</evidence>
<comment type="subunit">
    <text evidence="1">Heterotetramer of two alpha and two beta chains arranged as a dimer of alpha/beta heterodimers.</text>
</comment>
<dbReference type="SUPFAM" id="SSF56235">
    <property type="entry name" value="N-terminal nucleophile aminohydrolases (Ntn hydrolases)"/>
    <property type="match status" value="1"/>
</dbReference>
<dbReference type="InterPro" id="IPR029055">
    <property type="entry name" value="Ntn_hydrolases_N"/>
</dbReference>
<dbReference type="CDD" id="cd04514">
    <property type="entry name" value="Taspase1_like"/>
    <property type="match status" value="1"/>
</dbReference>
<dbReference type="GO" id="GO:0005737">
    <property type="term" value="C:cytoplasm"/>
    <property type="evidence" value="ECO:0007669"/>
    <property type="project" value="TreeGrafter"/>
</dbReference>
<evidence type="ECO:0000256" key="1">
    <source>
        <dbReference type="ARBA" id="ARBA00011601"/>
    </source>
</evidence>
<feature type="compositionally biased region" description="Basic and acidic residues" evidence="3">
    <location>
        <begin position="569"/>
        <end position="580"/>
    </location>
</feature>
<feature type="compositionally biased region" description="Basic and acidic residues" evidence="3">
    <location>
        <begin position="531"/>
        <end position="545"/>
    </location>
</feature>
<comment type="caution">
    <text evidence="4">The sequence shown here is derived from an EMBL/GenBank/DDBJ whole genome shotgun (WGS) entry which is preliminary data.</text>
</comment>
<gene>
    <name evidence="4" type="ORF">CEUSTIGMA_g12885.t1</name>
</gene>
<dbReference type="GO" id="GO:0004298">
    <property type="term" value="F:threonine-type endopeptidase activity"/>
    <property type="evidence" value="ECO:0007669"/>
    <property type="project" value="InterPro"/>
</dbReference>
<dbReference type="InterPro" id="IPR000246">
    <property type="entry name" value="Peptidase_T2"/>
</dbReference>
<dbReference type="Gene3D" id="3.60.20.30">
    <property type="entry name" value="(Glycosyl)asparaginase"/>
    <property type="match status" value="1"/>
</dbReference>
<dbReference type="AlphaFoldDB" id="A0A250XR86"/>